<dbReference type="Pfam" id="PF03143">
    <property type="entry name" value="GTP_EFTU_D3"/>
    <property type="match status" value="1"/>
</dbReference>
<evidence type="ECO:0000256" key="3">
    <source>
        <dbReference type="ARBA" id="ARBA00011245"/>
    </source>
</evidence>
<dbReference type="PANTHER" id="PTHR43721">
    <property type="entry name" value="ELONGATION FACTOR TU-RELATED"/>
    <property type="match status" value="1"/>
</dbReference>
<keyword evidence="4" id="KW-0963">Cytoplasm</keyword>
<evidence type="ECO:0000256" key="12">
    <source>
        <dbReference type="ARBA" id="ARBA00023128"/>
    </source>
</evidence>
<evidence type="ECO:0000256" key="9">
    <source>
        <dbReference type="ARBA" id="ARBA00022842"/>
    </source>
</evidence>
<evidence type="ECO:0000313" key="18">
    <source>
        <dbReference type="Proteomes" id="UP000198287"/>
    </source>
</evidence>
<dbReference type="InterPro" id="IPR041709">
    <property type="entry name" value="EF-Tu_GTP-bd"/>
</dbReference>
<dbReference type="InterPro" id="IPR027417">
    <property type="entry name" value="P-loop_NTPase"/>
</dbReference>
<evidence type="ECO:0000256" key="7">
    <source>
        <dbReference type="ARBA" id="ARBA00022768"/>
    </source>
</evidence>
<dbReference type="GO" id="GO:0070125">
    <property type="term" value="P:mitochondrial translational elongation"/>
    <property type="evidence" value="ECO:0007669"/>
    <property type="project" value="TreeGrafter"/>
</dbReference>
<dbReference type="STRING" id="158441.A0A226F338"/>
<evidence type="ECO:0000256" key="11">
    <source>
        <dbReference type="ARBA" id="ARBA00022946"/>
    </source>
</evidence>
<dbReference type="Gene3D" id="2.40.30.10">
    <property type="entry name" value="Translation factors"/>
    <property type="match status" value="2"/>
</dbReference>
<evidence type="ECO:0000256" key="10">
    <source>
        <dbReference type="ARBA" id="ARBA00022917"/>
    </source>
</evidence>
<evidence type="ECO:0000256" key="2">
    <source>
        <dbReference type="ARBA" id="ARBA00007249"/>
    </source>
</evidence>
<dbReference type="NCBIfam" id="TIGR00485">
    <property type="entry name" value="EF-Tu"/>
    <property type="match status" value="1"/>
</dbReference>
<comment type="caution">
    <text evidence="17">The sequence shown here is derived from an EMBL/GenBank/DDBJ whole genome shotgun (WGS) entry which is preliminary data.</text>
</comment>
<proteinExistence type="inferred from homology"/>
<keyword evidence="13" id="KW-0342">GTP-binding</keyword>
<dbReference type="GO" id="GO:0003746">
    <property type="term" value="F:translation elongation factor activity"/>
    <property type="evidence" value="ECO:0007669"/>
    <property type="project" value="UniProtKB-KW"/>
</dbReference>
<keyword evidence="18" id="KW-1185">Reference proteome</keyword>
<keyword evidence="6" id="KW-0547">Nucleotide-binding</keyword>
<keyword evidence="12" id="KW-0496">Mitochondrion</keyword>
<gene>
    <name evidence="17" type="ORF">Fcan01_03983</name>
</gene>
<keyword evidence="10" id="KW-0648">Protein biosynthesis</keyword>
<comment type="subcellular location">
    <subcellularLocation>
        <location evidence="1">Mitochondrion</location>
    </subcellularLocation>
</comment>
<dbReference type="SUPFAM" id="SSF50465">
    <property type="entry name" value="EF-Tu/eEF-1alpha/eIF2-gamma C-terminal domain"/>
    <property type="match status" value="1"/>
</dbReference>
<organism evidence="17 18">
    <name type="scientific">Folsomia candida</name>
    <name type="common">Springtail</name>
    <dbReference type="NCBI Taxonomy" id="158441"/>
    <lineage>
        <taxon>Eukaryota</taxon>
        <taxon>Metazoa</taxon>
        <taxon>Ecdysozoa</taxon>
        <taxon>Arthropoda</taxon>
        <taxon>Hexapoda</taxon>
        <taxon>Collembola</taxon>
        <taxon>Entomobryomorpha</taxon>
        <taxon>Isotomoidea</taxon>
        <taxon>Isotomidae</taxon>
        <taxon>Proisotominae</taxon>
        <taxon>Folsomia</taxon>
    </lineage>
</organism>
<dbReference type="GO" id="GO:0003924">
    <property type="term" value="F:GTPase activity"/>
    <property type="evidence" value="ECO:0007669"/>
    <property type="project" value="InterPro"/>
</dbReference>
<dbReference type="InterPro" id="IPR004541">
    <property type="entry name" value="Transl_elong_EFTu/EF1A_bac/org"/>
</dbReference>
<dbReference type="PRINTS" id="PR00315">
    <property type="entry name" value="ELONGATNFCT"/>
</dbReference>
<keyword evidence="11" id="KW-0809">Transit peptide</keyword>
<dbReference type="SUPFAM" id="SSF50447">
    <property type="entry name" value="Translation proteins"/>
    <property type="match status" value="1"/>
</dbReference>
<comment type="catalytic activity">
    <reaction evidence="14">
        <text>GTP + H2O = GDP + phosphate + H(+)</text>
        <dbReference type="Rhea" id="RHEA:19669"/>
        <dbReference type="ChEBI" id="CHEBI:15377"/>
        <dbReference type="ChEBI" id="CHEBI:15378"/>
        <dbReference type="ChEBI" id="CHEBI:37565"/>
        <dbReference type="ChEBI" id="CHEBI:43474"/>
        <dbReference type="ChEBI" id="CHEBI:58189"/>
        <dbReference type="EC" id="3.6.5.3"/>
    </reaction>
    <physiologicalReaction direction="left-to-right" evidence="14">
        <dbReference type="Rhea" id="RHEA:19670"/>
    </physiologicalReaction>
</comment>
<evidence type="ECO:0000256" key="6">
    <source>
        <dbReference type="ARBA" id="ARBA00022741"/>
    </source>
</evidence>
<dbReference type="CDD" id="cd03706">
    <property type="entry name" value="mtEFTU_III"/>
    <property type="match status" value="1"/>
</dbReference>
<dbReference type="Pfam" id="PF03144">
    <property type="entry name" value="GTP_EFTU_D2"/>
    <property type="match status" value="1"/>
</dbReference>
<dbReference type="InterPro" id="IPR050055">
    <property type="entry name" value="EF-Tu_GTPase"/>
</dbReference>
<dbReference type="Gene3D" id="3.40.50.300">
    <property type="entry name" value="P-loop containing nucleotide triphosphate hydrolases"/>
    <property type="match status" value="1"/>
</dbReference>
<dbReference type="InterPro" id="IPR009000">
    <property type="entry name" value="Transl_B-barrel_sf"/>
</dbReference>
<accession>A0A226F338</accession>
<dbReference type="FunFam" id="3.40.50.300:FF:000576">
    <property type="entry name" value="Elongation factor Tu"/>
    <property type="match status" value="1"/>
</dbReference>
<dbReference type="PROSITE" id="PS51722">
    <property type="entry name" value="G_TR_2"/>
    <property type="match status" value="1"/>
</dbReference>
<dbReference type="Proteomes" id="UP000198287">
    <property type="component" value="Unassembled WGS sequence"/>
</dbReference>
<dbReference type="AlphaFoldDB" id="A0A226F338"/>
<evidence type="ECO:0000256" key="4">
    <source>
        <dbReference type="ARBA" id="ARBA00022490"/>
    </source>
</evidence>
<dbReference type="PANTHER" id="PTHR43721:SF36">
    <property type="entry name" value="ELONGATION FACTOR TU, MITOCHONDRIAL"/>
    <property type="match status" value="1"/>
</dbReference>
<evidence type="ECO:0000256" key="14">
    <source>
        <dbReference type="ARBA" id="ARBA00051990"/>
    </source>
</evidence>
<comment type="similarity">
    <text evidence="2">Belongs to the TRAFAC class translation factor GTPase superfamily. Classic translation factor GTPase family. EF-Tu/EF-1A subfamily.</text>
</comment>
<dbReference type="Pfam" id="PF00009">
    <property type="entry name" value="GTP_EFTU"/>
    <property type="match status" value="1"/>
</dbReference>
<dbReference type="CDD" id="cd03697">
    <property type="entry name" value="EFTU_II"/>
    <property type="match status" value="1"/>
</dbReference>
<dbReference type="GO" id="GO:0005739">
    <property type="term" value="C:mitochondrion"/>
    <property type="evidence" value="ECO:0007669"/>
    <property type="project" value="UniProtKB-SubCell"/>
</dbReference>
<dbReference type="GO" id="GO:0005525">
    <property type="term" value="F:GTP binding"/>
    <property type="evidence" value="ECO:0007669"/>
    <property type="project" value="UniProtKB-KW"/>
</dbReference>
<dbReference type="InterPro" id="IPR000795">
    <property type="entry name" value="T_Tr_GTP-bd_dom"/>
</dbReference>
<dbReference type="NCBIfam" id="NF000766">
    <property type="entry name" value="PRK00049.1"/>
    <property type="match status" value="1"/>
</dbReference>
<dbReference type="GO" id="GO:0046872">
    <property type="term" value="F:metal ion binding"/>
    <property type="evidence" value="ECO:0007669"/>
    <property type="project" value="UniProtKB-KW"/>
</dbReference>
<keyword evidence="5" id="KW-0479">Metal-binding</keyword>
<evidence type="ECO:0000256" key="5">
    <source>
        <dbReference type="ARBA" id="ARBA00022723"/>
    </source>
</evidence>
<dbReference type="InterPro" id="IPR031157">
    <property type="entry name" value="G_TR_CS"/>
</dbReference>
<sequence>MAFFIAFNRSRVGSGASVVMKAILGDGGSGVFSRSKATLSVGNNYQLFLRLGGGGRALSHIRLTSGRQIQRDLTRRRFLSTSRALEAEKQVYQRDKPHCNVGTIGHVDHGKTTLTAAITRVLSESNKSVKVKKYDEIDNAPEEKQRGITINVAHIEYATEARHYSHTDCPGHADYIKNMITGTAQMDGAILVVAATDGVMPQTREHLLLSKQIGIEHIVVFINKVDAADAEMVDLVEMEIRELMSEMKFDGDKVPVIKGSALCALEGKNPEIGANAVKELLSAVDSFIPTPVRDLDKPFLLPIENVYSIAGRGTVCTGRLERGVLKKGMECEVLGYSKSLKTTVTGIEMFHKILEEAQAGDQLGALIRGIKRDEIRRGMVICKPGTMKTYDNIEAQVYVLSKEEGGRSRPFTSLIQLQMFSRTWDAAVQVIIQGKDMIMPGEDAKLQLKLIRPMVLEKGQRFTLRDGFTTLGTGVITGMMKSMTEAERQLMIEGRKGLEKKAKKEAATTKS</sequence>
<reference evidence="17 18" key="1">
    <citation type="submission" date="2015-12" db="EMBL/GenBank/DDBJ databases">
        <title>The genome of Folsomia candida.</title>
        <authorList>
            <person name="Faddeeva A."/>
            <person name="Derks M.F."/>
            <person name="Anvar Y."/>
            <person name="Smit S."/>
            <person name="Van Straalen N."/>
            <person name="Roelofs D."/>
        </authorList>
    </citation>
    <scope>NUCLEOTIDE SEQUENCE [LARGE SCALE GENOMIC DNA]</scope>
    <source>
        <strain evidence="17 18">VU population</strain>
        <tissue evidence="17">Whole body</tissue>
    </source>
</reference>
<dbReference type="InterPro" id="IPR009001">
    <property type="entry name" value="Transl_elong_EF1A/Init_IF2_C"/>
</dbReference>
<evidence type="ECO:0000256" key="8">
    <source>
        <dbReference type="ARBA" id="ARBA00022801"/>
    </source>
</evidence>
<feature type="domain" description="Tr-type G" evidence="16">
    <location>
        <begin position="96"/>
        <end position="292"/>
    </location>
</feature>
<dbReference type="PROSITE" id="PS00301">
    <property type="entry name" value="G_TR_1"/>
    <property type="match status" value="1"/>
</dbReference>
<protein>
    <recommendedName>
        <fullName evidence="15">Elongation factor Tu</fullName>
    </recommendedName>
</protein>
<evidence type="ECO:0000313" key="17">
    <source>
        <dbReference type="EMBL" id="OXA63898.1"/>
    </source>
</evidence>
<evidence type="ECO:0000256" key="13">
    <source>
        <dbReference type="ARBA" id="ARBA00023134"/>
    </source>
</evidence>
<keyword evidence="7 17" id="KW-0251">Elongation factor</keyword>
<dbReference type="InterPro" id="IPR004160">
    <property type="entry name" value="Transl_elong_EFTu/EF1A_C"/>
</dbReference>
<keyword evidence="8" id="KW-0378">Hydrolase</keyword>
<dbReference type="NCBIfam" id="NF009372">
    <property type="entry name" value="PRK12735.1"/>
    <property type="match status" value="1"/>
</dbReference>
<dbReference type="FunFam" id="2.40.30.10:FF:000001">
    <property type="entry name" value="Elongation factor Tu"/>
    <property type="match status" value="1"/>
</dbReference>
<name>A0A226F338_FOLCA</name>
<dbReference type="NCBIfam" id="NF009373">
    <property type="entry name" value="PRK12736.1"/>
    <property type="match status" value="1"/>
</dbReference>
<keyword evidence="9" id="KW-0460">Magnesium</keyword>
<evidence type="ECO:0000256" key="1">
    <source>
        <dbReference type="ARBA" id="ARBA00004173"/>
    </source>
</evidence>
<dbReference type="EMBL" id="LNIX01000001">
    <property type="protein sequence ID" value="OXA63898.1"/>
    <property type="molecule type" value="Genomic_DNA"/>
</dbReference>
<dbReference type="CDD" id="cd01884">
    <property type="entry name" value="EF_Tu"/>
    <property type="match status" value="1"/>
</dbReference>
<dbReference type="InterPro" id="IPR004161">
    <property type="entry name" value="EFTu-like_2"/>
</dbReference>
<dbReference type="OrthoDB" id="2067at2759"/>
<evidence type="ECO:0000256" key="15">
    <source>
        <dbReference type="RuleBase" id="RU004061"/>
    </source>
</evidence>
<dbReference type="SUPFAM" id="SSF52540">
    <property type="entry name" value="P-loop containing nucleoside triphosphate hydrolases"/>
    <property type="match status" value="1"/>
</dbReference>
<evidence type="ECO:0000259" key="16">
    <source>
        <dbReference type="PROSITE" id="PS51722"/>
    </source>
</evidence>
<dbReference type="OMA" id="EGDKEWG"/>
<dbReference type="InterPro" id="IPR033720">
    <property type="entry name" value="EFTU_2"/>
</dbReference>
<comment type="subunit">
    <text evidence="3">Monomer.</text>
</comment>